<dbReference type="Gene3D" id="2.40.30.10">
    <property type="entry name" value="Translation factors"/>
    <property type="match status" value="1"/>
</dbReference>
<dbReference type="PANTHER" id="PTHR47354:SF3">
    <property type="entry name" value="OXIDOREDUCTASE-RELATED"/>
    <property type="match status" value="1"/>
</dbReference>
<dbReference type="SUPFAM" id="SSF52343">
    <property type="entry name" value="Ferredoxin reductase-like, C-terminal NADP-linked domain"/>
    <property type="match status" value="1"/>
</dbReference>
<reference evidence="5 6" key="1">
    <citation type="journal article" date="2013" name="Antonie Van Leeuwenhoek">
        <title>Echinimonas agarilytica gen. nov., sp. nov., a new gammaproteobacterium isolated from the sea urchin Strongylocentrotus intermedius.</title>
        <authorList>
            <person name="Nedashkovskaya O.I."/>
            <person name="Stenkova A.M."/>
            <person name="Zhukova N.V."/>
            <person name="Van Trappen S."/>
            <person name="Lee J.S."/>
            <person name="Kim S.B."/>
        </authorList>
    </citation>
    <scope>NUCLEOTIDE SEQUENCE [LARGE SCALE GENOMIC DNA]</scope>
    <source>
        <strain evidence="5 6">KMM 6351</strain>
    </source>
</reference>
<feature type="domain" description="FAD-binding FR-type" evidence="4">
    <location>
        <begin position="89"/>
        <end position="185"/>
    </location>
</feature>
<evidence type="ECO:0000313" key="6">
    <source>
        <dbReference type="Proteomes" id="UP001165393"/>
    </source>
</evidence>
<evidence type="ECO:0000313" key="5">
    <source>
        <dbReference type="EMBL" id="MCM2681395.1"/>
    </source>
</evidence>
<dbReference type="RefSeq" id="WP_251262876.1">
    <property type="nucleotide sequence ID" value="NZ_JAMQGP010000010.1"/>
</dbReference>
<dbReference type="InterPro" id="IPR001709">
    <property type="entry name" value="Flavoprot_Pyr_Nucl_cyt_Rdtase"/>
</dbReference>
<dbReference type="Pfam" id="PF00111">
    <property type="entry name" value="Fer2"/>
    <property type="match status" value="1"/>
</dbReference>
<dbReference type="PRINTS" id="PR00410">
    <property type="entry name" value="PHEHYDRXLASE"/>
</dbReference>
<dbReference type="InterPro" id="IPR001433">
    <property type="entry name" value="OxRdtase_FAD/NAD-bd"/>
</dbReference>
<gene>
    <name evidence="5" type="ORF">NAF29_17235</name>
</gene>
<evidence type="ECO:0000259" key="3">
    <source>
        <dbReference type="PROSITE" id="PS51085"/>
    </source>
</evidence>
<dbReference type="Gene3D" id="3.40.50.80">
    <property type="entry name" value="Nucleotide-binding domain of ferredoxin-NADP reductase (FNR) module"/>
    <property type="match status" value="1"/>
</dbReference>
<dbReference type="PROSITE" id="PS51384">
    <property type="entry name" value="FAD_FR"/>
    <property type="match status" value="1"/>
</dbReference>
<dbReference type="GO" id="GO:0051536">
    <property type="term" value="F:iron-sulfur cluster binding"/>
    <property type="evidence" value="ECO:0007669"/>
    <property type="project" value="InterPro"/>
</dbReference>
<accession>A0AA41W961</accession>
<dbReference type="InterPro" id="IPR008333">
    <property type="entry name" value="Cbr1-like_FAD-bd_dom"/>
</dbReference>
<organism evidence="5 6">
    <name type="scientific">Echinimonas agarilytica</name>
    <dbReference type="NCBI Taxonomy" id="1215918"/>
    <lineage>
        <taxon>Bacteria</taxon>
        <taxon>Pseudomonadati</taxon>
        <taxon>Pseudomonadota</taxon>
        <taxon>Gammaproteobacteria</taxon>
        <taxon>Alteromonadales</taxon>
        <taxon>Echinimonadaceae</taxon>
        <taxon>Echinimonas</taxon>
    </lineage>
</organism>
<keyword evidence="6" id="KW-1185">Reference proteome</keyword>
<evidence type="ECO:0000256" key="1">
    <source>
        <dbReference type="ARBA" id="ARBA00023075"/>
    </source>
</evidence>
<keyword evidence="1" id="KW-0830">Ubiquinone</keyword>
<proteinExistence type="predicted"/>
<evidence type="ECO:0000256" key="2">
    <source>
        <dbReference type="ARBA" id="ARBA00034078"/>
    </source>
</evidence>
<dbReference type="AlphaFoldDB" id="A0AA41W961"/>
<dbReference type="InterPro" id="IPR001041">
    <property type="entry name" value="2Fe-2S_ferredoxin-type"/>
</dbReference>
<dbReference type="GO" id="GO:0016491">
    <property type="term" value="F:oxidoreductase activity"/>
    <property type="evidence" value="ECO:0007669"/>
    <property type="project" value="InterPro"/>
</dbReference>
<comment type="cofactor">
    <cofactor evidence="2">
        <name>[2Fe-2S] cluster</name>
        <dbReference type="ChEBI" id="CHEBI:190135"/>
    </cofactor>
</comment>
<feature type="domain" description="2Fe-2S ferredoxin-type" evidence="3">
    <location>
        <begin position="2"/>
        <end position="88"/>
    </location>
</feature>
<sequence>MTKVSFAGQDLVLNSEESVLDGLLRRGHTIRYGCRAGACQSCLLQTTQGTPTPKSQQGLTFAQKQQGCFLSCQCFPAQGMTVQLPPRPAELVIATVVEKTHLNSTVVRVRLDAQMDYQAGQFVAIYRNGALSRPYSLASVPSLDRYLEFHIKRVKGGAFSRWAYDDLAVGTHVALEGPKGDCYYTPGQAQQPLLLCGMGTGLAPIYGVVRDALLQHRHTGPIDLIVATTNADEFYLVDELQMLAAQYSQLSLSFVSQKGRAPFATESDILHYFQNHYSDYSRFSIFLCGSKHMVHALKKQSLESGALAEQIFSDAFAPFTAE</sequence>
<dbReference type="Gene3D" id="3.10.20.30">
    <property type="match status" value="1"/>
</dbReference>
<name>A0AA41W961_9GAMM</name>
<dbReference type="InterPro" id="IPR017927">
    <property type="entry name" value="FAD-bd_FR_type"/>
</dbReference>
<dbReference type="InterPro" id="IPR050415">
    <property type="entry name" value="MRET"/>
</dbReference>
<dbReference type="Pfam" id="PF00970">
    <property type="entry name" value="FAD_binding_6"/>
    <property type="match status" value="1"/>
</dbReference>
<dbReference type="EMBL" id="JAMQGP010000010">
    <property type="protein sequence ID" value="MCM2681395.1"/>
    <property type="molecule type" value="Genomic_DNA"/>
</dbReference>
<dbReference type="Proteomes" id="UP001165393">
    <property type="component" value="Unassembled WGS sequence"/>
</dbReference>
<dbReference type="SUPFAM" id="SSF54292">
    <property type="entry name" value="2Fe-2S ferredoxin-like"/>
    <property type="match status" value="1"/>
</dbReference>
<dbReference type="PANTHER" id="PTHR47354">
    <property type="entry name" value="NADH OXIDOREDUCTASE HCR"/>
    <property type="match status" value="1"/>
</dbReference>
<dbReference type="CDD" id="cd00207">
    <property type="entry name" value="fer2"/>
    <property type="match status" value="1"/>
</dbReference>
<dbReference type="PROSITE" id="PS51085">
    <property type="entry name" value="2FE2S_FER_2"/>
    <property type="match status" value="1"/>
</dbReference>
<dbReference type="SUPFAM" id="SSF63380">
    <property type="entry name" value="Riboflavin synthase domain-like"/>
    <property type="match status" value="1"/>
</dbReference>
<evidence type="ECO:0000259" key="4">
    <source>
        <dbReference type="PROSITE" id="PS51384"/>
    </source>
</evidence>
<comment type="caution">
    <text evidence="5">The sequence shown here is derived from an EMBL/GenBank/DDBJ whole genome shotgun (WGS) entry which is preliminary data.</text>
</comment>
<dbReference type="Pfam" id="PF00175">
    <property type="entry name" value="NAD_binding_1"/>
    <property type="match status" value="1"/>
</dbReference>
<dbReference type="InterPro" id="IPR012675">
    <property type="entry name" value="Beta-grasp_dom_sf"/>
</dbReference>
<dbReference type="InterPro" id="IPR039261">
    <property type="entry name" value="FNR_nucleotide-bd"/>
</dbReference>
<dbReference type="PRINTS" id="PR00371">
    <property type="entry name" value="FPNCR"/>
</dbReference>
<protein>
    <submittedName>
        <fullName evidence="5">2Fe-2S iron-sulfur cluster binding domain-containing protein</fullName>
    </submittedName>
</protein>
<dbReference type="InterPro" id="IPR036010">
    <property type="entry name" value="2Fe-2S_ferredoxin-like_sf"/>
</dbReference>
<dbReference type="InterPro" id="IPR017938">
    <property type="entry name" value="Riboflavin_synthase-like_b-brl"/>
</dbReference>